<dbReference type="InterPro" id="IPR032508">
    <property type="entry name" value="FecR_C"/>
</dbReference>
<dbReference type="Gene3D" id="3.55.50.30">
    <property type="match status" value="1"/>
</dbReference>
<reference evidence="4 5" key="1">
    <citation type="submission" date="2023-02" db="EMBL/GenBank/DDBJ databases">
        <title>Genome sequence of Mucilaginibacter jinjuensis strain KACC 16571.</title>
        <authorList>
            <person name="Kim S."/>
            <person name="Heo J."/>
            <person name="Kwon S.-W."/>
        </authorList>
    </citation>
    <scope>NUCLEOTIDE SEQUENCE [LARGE SCALE GENOMIC DNA]</scope>
    <source>
        <strain evidence="4 5">KACC 16571</strain>
    </source>
</reference>
<accession>A0ABY7TE88</accession>
<dbReference type="EMBL" id="CP117167">
    <property type="protein sequence ID" value="WCT14365.1"/>
    <property type="molecule type" value="Genomic_DNA"/>
</dbReference>
<keyword evidence="1" id="KW-0472">Membrane</keyword>
<dbReference type="InterPro" id="IPR012373">
    <property type="entry name" value="Ferrdict_sens_TM"/>
</dbReference>
<dbReference type="Gene3D" id="2.60.120.1440">
    <property type="match status" value="1"/>
</dbReference>
<evidence type="ECO:0000313" key="5">
    <source>
        <dbReference type="Proteomes" id="UP001216139"/>
    </source>
</evidence>
<proteinExistence type="predicted"/>
<dbReference type="PANTHER" id="PTHR30273">
    <property type="entry name" value="PERIPLASMIC SIGNAL SENSOR AND SIGMA FACTOR ACTIVATOR FECR-RELATED"/>
    <property type="match status" value="1"/>
</dbReference>
<dbReference type="Proteomes" id="UP001216139">
    <property type="component" value="Chromosome"/>
</dbReference>
<evidence type="ECO:0000259" key="3">
    <source>
        <dbReference type="Pfam" id="PF16344"/>
    </source>
</evidence>
<organism evidence="4 5">
    <name type="scientific">Mucilaginibacter jinjuensis</name>
    <dbReference type="NCBI Taxonomy" id="1176721"/>
    <lineage>
        <taxon>Bacteria</taxon>
        <taxon>Pseudomonadati</taxon>
        <taxon>Bacteroidota</taxon>
        <taxon>Sphingobacteriia</taxon>
        <taxon>Sphingobacteriales</taxon>
        <taxon>Sphingobacteriaceae</taxon>
        <taxon>Mucilaginibacter</taxon>
    </lineage>
</organism>
<feature type="transmembrane region" description="Helical" evidence="1">
    <location>
        <begin position="89"/>
        <end position="108"/>
    </location>
</feature>
<protein>
    <submittedName>
        <fullName evidence="4">FecR domain-containing protein</fullName>
    </submittedName>
</protein>
<evidence type="ECO:0000313" key="4">
    <source>
        <dbReference type="EMBL" id="WCT14365.1"/>
    </source>
</evidence>
<dbReference type="PIRSF" id="PIRSF018266">
    <property type="entry name" value="FecR"/>
    <property type="match status" value="1"/>
</dbReference>
<keyword evidence="5" id="KW-1185">Reference proteome</keyword>
<gene>
    <name evidence="4" type="ORF">PQO05_10515</name>
</gene>
<sequence length="321" mass="36336">MKISDDILISYILGEATVIQQEAVEKWRAIDIANERRFTQFKVIWDISSDLNLKPEMDAQASLQRFNQQSLNRQAEPVRIVRLSKSYNWLQIAAAVLLLAGGALFYILQQRVSHVSVTTAKFEVKTDTLSDGSIITLNQNTVLNYPNRFKGRQRSVLLSQGEAFFNVAHKADQPFIINSGKVRIQVLGTSFNVKSKNGRVEIIVETGLVAVSRSSQTIFIRPGQKLVIGASEGTLVKTVNHDRLYQYYRTHEFVANNTPLTQMISILNEAYDSHIIIQNRKLDTLQLNTTFKNESLENVLDVISHTFNISVIRTNNTILLK</sequence>
<dbReference type="InterPro" id="IPR006860">
    <property type="entry name" value="FecR"/>
</dbReference>
<evidence type="ECO:0000259" key="2">
    <source>
        <dbReference type="Pfam" id="PF04773"/>
    </source>
</evidence>
<dbReference type="PANTHER" id="PTHR30273:SF2">
    <property type="entry name" value="PROTEIN FECR"/>
    <property type="match status" value="1"/>
</dbReference>
<dbReference type="Pfam" id="PF04773">
    <property type="entry name" value="FecR"/>
    <property type="match status" value="1"/>
</dbReference>
<feature type="domain" description="Protein FecR C-terminal" evidence="3">
    <location>
        <begin position="253"/>
        <end position="319"/>
    </location>
</feature>
<feature type="domain" description="FecR protein" evidence="2">
    <location>
        <begin position="118"/>
        <end position="209"/>
    </location>
</feature>
<keyword evidence="1" id="KW-0812">Transmembrane</keyword>
<dbReference type="RefSeq" id="WP_273632840.1">
    <property type="nucleotide sequence ID" value="NZ_CP117167.1"/>
</dbReference>
<name>A0ABY7TE88_9SPHI</name>
<dbReference type="Pfam" id="PF16344">
    <property type="entry name" value="FecR_C"/>
    <property type="match status" value="1"/>
</dbReference>
<evidence type="ECO:0000256" key="1">
    <source>
        <dbReference type="SAM" id="Phobius"/>
    </source>
</evidence>
<keyword evidence="1" id="KW-1133">Transmembrane helix</keyword>